<name>A0A0D5LML5_MAREN</name>
<keyword evidence="1" id="KW-0328">Glycosyltransferase</keyword>
<keyword evidence="2" id="KW-0808">Transferase</keyword>
<evidence type="ECO:0000259" key="4">
    <source>
        <dbReference type="Pfam" id="PF14393"/>
    </source>
</evidence>
<dbReference type="STRING" id="1486262.TM49_06570"/>
<dbReference type="Gene3D" id="3.90.550.10">
    <property type="entry name" value="Spore Coat Polysaccharide Biosynthesis Protein SpsA, Chain A"/>
    <property type="match status" value="1"/>
</dbReference>
<dbReference type="PATRIC" id="fig|1486262.3.peg.1350"/>
<evidence type="ECO:0000313" key="5">
    <source>
        <dbReference type="EMBL" id="AJY45434.1"/>
    </source>
</evidence>
<dbReference type="PANTHER" id="PTHR13778">
    <property type="entry name" value="GLYCOSYLTRANSFERASE 8 DOMAIN-CONTAINING PROTEIN"/>
    <property type="match status" value="1"/>
</dbReference>
<dbReference type="Pfam" id="PF14393">
    <property type="entry name" value="DUF4422"/>
    <property type="match status" value="1"/>
</dbReference>
<dbReference type="GO" id="GO:0016757">
    <property type="term" value="F:glycosyltransferase activity"/>
    <property type="evidence" value="ECO:0007669"/>
    <property type="project" value="UniProtKB-KW"/>
</dbReference>
<dbReference type="Pfam" id="PF01501">
    <property type="entry name" value="Glyco_transf_8"/>
    <property type="match status" value="1"/>
</dbReference>
<dbReference type="AlphaFoldDB" id="A0A0D5LML5"/>
<evidence type="ECO:0000256" key="2">
    <source>
        <dbReference type="ARBA" id="ARBA00022679"/>
    </source>
</evidence>
<dbReference type="CDD" id="cd04194">
    <property type="entry name" value="GT8_A4GalT_like"/>
    <property type="match status" value="1"/>
</dbReference>
<dbReference type="RefSeq" id="WP_045680064.1">
    <property type="nucleotide sequence ID" value="NZ_CP010803.1"/>
</dbReference>
<sequence length="597" mass="68750">MISQETFISVVYFKDAPRIATKILTPVQAGRALGRFSMEGVIGDDTGENISEKNIAWNELTALYWMRHNVDAEYYGQMHYRRLLAFSEKAPKRLSFEEIGPREYDQFGWDDRLIEKACRSADILTPNMRDIFLPGMPEVPMTASEFYSHQHHGGDMDIVEEIVKSRFPEIYPYFVQVLTGRRIFFNSITVMRKPLFHEYCDFLFATLEAAEARIDTSTYDPYQKRIWGFLAEYLTNAYVHYAKAVHDAKVRELPLTWGMRPRPPVLPEQVLAEARARRDAITVRDGTGAEDINVVLSVDDRYAPHAAVTILSALRTTETPGRLRFFILNGGNVSPANRKTLEQVVTGAGGRIEFIDIDDHDLRFLPLNRDYVSIATYYRLVMHQYLPGDVDKAIYIDADTIVVEPLEKLWDIDLEGHPVAGAPDDAGFQQARRIQLSAEHRYFNAGVMVFDVAKFRTMEIASDVLAVYREKGPYIIAQDQDILNILFERDTKVLPLCWNVGTRLYRANPLEPSYSEEEAFEAARAPAIVHFTDKKKPWHIKCTHPFTELYWDYRNETPWAETAFAGRKRRLLQMLRRRLRARDKRFERKVVAAGGKG</sequence>
<dbReference type="HOGENOM" id="CLU_028259_0_0_5"/>
<feature type="domain" description="DUF4422" evidence="4">
    <location>
        <begin position="8"/>
        <end position="240"/>
    </location>
</feature>
<dbReference type="SUPFAM" id="SSF53448">
    <property type="entry name" value="Nucleotide-diphospho-sugar transferases"/>
    <property type="match status" value="1"/>
</dbReference>
<gene>
    <name evidence="5" type="ORF">TM49_06570</name>
</gene>
<keyword evidence="6" id="KW-1185">Reference proteome</keyword>
<reference evidence="5 6" key="1">
    <citation type="journal article" date="2015" name="Genome Announc.">
        <title>Complete genome sequence of Martelella endophytica YC6887, which has antifungal activity associated with a halophyte.</title>
        <authorList>
            <person name="Khan A."/>
            <person name="Khan H."/>
            <person name="Chung E.J."/>
            <person name="Hossain M.T."/>
            <person name="Chung Y.R."/>
        </authorList>
    </citation>
    <scope>NUCLEOTIDE SEQUENCE [LARGE SCALE GENOMIC DNA]</scope>
    <source>
        <strain evidence="5">YC6887</strain>
    </source>
</reference>
<dbReference type="InterPro" id="IPR025536">
    <property type="entry name" value="DUF4422"/>
</dbReference>
<dbReference type="InterPro" id="IPR050748">
    <property type="entry name" value="Glycosyltrans_8_dom-fam"/>
</dbReference>
<organism evidence="5 6">
    <name type="scientific">Martelella endophytica</name>
    <dbReference type="NCBI Taxonomy" id="1486262"/>
    <lineage>
        <taxon>Bacteria</taxon>
        <taxon>Pseudomonadati</taxon>
        <taxon>Pseudomonadota</taxon>
        <taxon>Alphaproteobacteria</taxon>
        <taxon>Hyphomicrobiales</taxon>
        <taxon>Aurantimonadaceae</taxon>
        <taxon>Martelella</taxon>
    </lineage>
</organism>
<accession>A0A0D5LML5</accession>
<protein>
    <recommendedName>
        <fullName evidence="4">DUF4422 domain-containing protein</fullName>
    </recommendedName>
</protein>
<dbReference type="GO" id="GO:0046872">
    <property type="term" value="F:metal ion binding"/>
    <property type="evidence" value="ECO:0007669"/>
    <property type="project" value="UniProtKB-KW"/>
</dbReference>
<dbReference type="EMBL" id="CP010803">
    <property type="protein sequence ID" value="AJY45434.1"/>
    <property type="molecule type" value="Genomic_DNA"/>
</dbReference>
<keyword evidence="3" id="KW-0479">Metal-binding</keyword>
<dbReference type="KEGG" id="mey:TM49_06570"/>
<evidence type="ECO:0000313" key="6">
    <source>
        <dbReference type="Proteomes" id="UP000032611"/>
    </source>
</evidence>
<proteinExistence type="predicted"/>
<dbReference type="PANTHER" id="PTHR13778:SF47">
    <property type="entry name" value="LIPOPOLYSACCHARIDE 1,3-GALACTOSYLTRANSFERASE"/>
    <property type="match status" value="1"/>
</dbReference>
<dbReference type="Proteomes" id="UP000032611">
    <property type="component" value="Chromosome"/>
</dbReference>
<evidence type="ECO:0000256" key="1">
    <source>
        <dbReference type="ARBA" id="ARBA00022676"/>
    </source>
</evidence>
<dbReference type="InterPro" id="IPR002495">
    <property type="entry name" value="Glyco_trans_8"/>
</dbReference>
<evidence type="ECO:0000256" key="3">
    <source>
        <dbReference type="ARBA" id="ARBA00022723"/>
    </source>
</evidence>
<dbReference type="OrthoDB" id="5672604at2"/>
<dbReference type="InterPro" id="IPR029044">
    <property type="entry name" value="Nucleotide-diphossugar_trans"/>
</dbReference>